<comment type="function">
    <text evidence="4">Component of the Mediator complex, a coactivator involved in the regulated transcription of nearly all RNA polymerase II-dependent genes. Mediator functions as a bridge to convey information from gene-specific regulatory proteins to the basal RNA polymerase II transcription machinery. Mediator is recruited to promoters by direct interactions with regulatory proteins and serves as a scaffold for the assembly of a functional pre-initiation complex with RNA polymerase II and the general transcription factors.</text>
</comment>
<reference evidence="6 7" key="1">
    <citation type="journal article" date="2018" name="Cell">
        <title>The Chara Genome: Secondary Complexity and Implications for Plant Terrestrialization.</title>
        <authorList>
            <person name="Nishiyama T."/>
            <person name="Sakayama H."/>
            <person name="Vries J.D."/>
            <person name="Buschmann H."/>
            <person name="Saint-Marcoux D."/>
            <person name="Ullrich K.K."/>
            <person name="Haas F.B."/>
            <person name="Vanderstraeten L."/>
            <person name="Becker D."/>
            <person name="Lang D."/>
            <person name="Vosolsobe S."/>
            <person name="Rombauts S."/>
            <person name="Wilhelmsson P.K.I."/>
            <person name="Janitza P."/>
            <person name="Kern R."/>
            <person name="Heyl A."/>
            <person name="Rumpler F."/>
            <person name="Villalobos L.I.A.C."/>
            <person name="Clay J.M."/>
            <person name="Skokan R."/>
            <person name="Toyoda A."/>
            <person name="Suzuki Y."/>
            <person name="Kagoshima H."/>
            <person name="Schijlen E."/>
            <person name="Tajeshwar N."/>
            <person name="Catarino B."/>
            <person name="Hetherington A.J."/>
            <person name="Saltykova A."/>
            <person name="Bonnot C."/>
            <person name="Breuninger H."/>
            <person name="Symeonidi A."/>
            <person name="Radhakrishnan G.V."/>
            <person name="Van Nieuwerburgh F."/>
            <person name="Deforce D."/>
            <person name="Chang C."/>
            <person name="Karol K.G."/>
            <person name="Hedrich R."/>
            <person name="Ulvskov P."/>
            <person name="Glockner G."/>
            <person name="Delwiche C.F."/>
            <person name="Petrasek J."/>
            <person name="Van de Peer Y."/>
            <person name="Friml J."/>
            <person name="Beilby M."/>
            <person name="Dolan L."/>
            <person name="Kohara Y."/>
            <person name="Sugano S."/>
            <person name="Fujiyama A."/>
            <person name="Delaux P.-M."/>
            <person name="Quint M."/>
            <person name="TheiBen G."/>
            <person name="Hagemann M."/>
            <person name="Harholt J."/>
            <person name="Dunand C."/>
            <person name="Zachgo S."/>
            <person name="Langdale J."/>
            <person name="Maumus F."/>
            <person name="Straeten D.V.D."/>
            <person name="Gould S.B."/>
            <person name="Rensing S.A."/>
        </authorList>
    </citation>
    <scope>NUCLEOTIDE SEQUENCE [LARGE SCALE GENOMIC DNA]</scope>
    <source>
        <strain evidence="6 7">S276</strain>
    </source>
</reference>
<evidence type="ECO:0000313" key="7">
    <source>
        <dbReference type="Proteomes" id="UP000265515"/>
    </source>
</evidence>
<dbReference type="Gramene" id="GBG78558">
    <property type="protein sequence ID" value="GBG78558"/>
    <property type="gene ID" value="CBR_g27782"/>
</dbReference>
<dbReference type="GO" id="GO:0006357">
    <property type="term" value="P:regulation of transcription by RNA polymerase II"/>
    <property type="evidence" value="ECO:0007669"/>
    <property type="project" value="InterPro"/>
</dbReference>
<organism evidence="6 7">
    <name type="scientific">Chara braunii</name>
    <name type="common">Braun's stonewort</name>
    <dbReference type="NCBI Taxonomy" id="69332"/>
    <lineage>
        <taxon>Eukaryota</taxon>
        <taxon>Viridiplantae</taxon>
        <taxon>Streptophyta</taxon>
        <taxon>Charophyceae</taxon>
        <taxon>Charales</taxon>
        <taxon>Characeae</taxon>
        <taxon>Chara</taxon>
    </lineage>
</organism>
<evidence type="ECO:0000256" key="5">
    <source>
        <dbReference type="SAM" id="MobiDB-lite"/>
    </source>
</evidence>
<dbReference type="Pfam" id="PF10280">
    <property type="entry name" value="Med11"/>
    <property type="match status" value="1"/>
</dbReference>
<keyword evidence="4" id="KW-0805">Transcription regulation</keyword>
<accession>A0A388L8G3</accession>
<comment type="similarity">
    <text evidence="2 4">Belongs to the Mediator complex subunit 11 family.</text>
</comment>
<proteinExistence type="inferred from homology"/>
<name>A0A388L8G3_CHABU</name>
<feature type="compositionally biased region" description="Basic and acidic residues" evidence="5">
    <location>
        <begin position="529"/>
        <end position="539"/>
    </location>
</feature>
<dbReference type="Proteomes" id="UP000265515">
    <property type="component" value="Unassembled WGS sequence"/>
</dbReference>
<keyword evidence="4" id="KW-0010">Activator</keyword>
<sequence length="743" mass="82383">MENMIEAPSSLSPPDEAERIRIHEILMNCFNNGILPSKLAPSTVTEGEDCVKVVVNHDIARFQADWLKEHAVSVFFYHETSSLPPGVKSRLITYVASAKQIASWMLMKKESKVTLDNETHTVYFRPWMSEHQLLIWRDLINRDFFWIRCLDVPVSAMGLLKGAVEDAFGSIIRDYAPFKFPVTPDLRDLRFDLALPAKARYKQRLIVDLWEFGSMDIQVACSDTPWCAACRRYFHKSDDNCPKKKKEPRKDQKADEEKSDKGKEDGGGDGEKGLEKEKGKEGEDKGREKEKDDGGKGQKGDGKEEKEQEKAAAEKTDEKTPGPGAENGQGENGGGREKGKERAIKERGKADQKWERVNEKSKAKGTRGKKGRQSPDSTHMLQGEDGLRADQDCSSPRGIENFDYEGKTVWKDLPEPLPQSPRHSKGWDEALSADVGTVFAGNQSTDGILKGLQGGDKSEPSVDPKQTVFTKLSGRKEGFAKPPLKPLIFSGKQCIPKMGTEGTKGNSSGTALQPEGAVGLQSPDSSYELQREDGLRADQDCSSPRGLENSDYEEKIPEEILDFAVAGLFAEGDIQFDPHKDQENVVMCTPSKKAKLDKDSTWPTLQEQYLGEPAGEVALTSLDSLQSVERRIVRTVELAGMVAEELGNPNGPSGPNGPRPDAVTALCKEFMTEIKETQKILREQIKGMCEYRPFENCDYQSRMAAEISLEKLKLVAENLEGMNETAGQYHSLNRDDLIGSAAS</sequence>
<evidence type="ECO:0000313" key="6">
    <source>
        <dbReference type="EMBL" id="GBG78558.1"/>
    </source>
</evidence>
<dbReference type="PANTHER" id="PTHR22890">
    <property type="entry name" value="MEDIATOR OF RNA POLYMERASE II TRANSCRIPTION SUBUNIT 11"/>
    <property type="match status" value="1"/>
</dbReference>
<gene>
    <name evidence="4" type="primary">MED11</name>
    <name evidence="6" type="ORF">CBR_g27782</name>
</gene>
<feature type="region of interest" description="Disordered" evidence="5">
    <location>
        <begin position="239"/>
        <end position="400"/>
    </location>
</feature>
<keyword evidence="3 4" id="KW-0539">Nucleus</keyword>
<dbReference type="STRING" id="69332.A0A388L8G3"/>
<dbReference type="InterPro" id="IPR019404">
    <property type="entry name" value="Mediator_Med11"/>
</dbReference>
<dbReference type="OrthoDB" id="5418434at2759"/>
<feature type="compositionally biased region" description="Basic residues" evidence="5">
    <location>
        <begin position="363"/>
        <end position="372"/>
    </location>
</feature>
<comment type="subunit">
    <text evidence="4">Component of the Mediator complex.</text>
</comment>
<keyword evidence="7" id="KW-1185">Reference proteome</keyword>
<dbReference type="EMBL" id="BFEA01000298">
    <property type="protein sequence ID" value="GBG78558.1"/>
    <property type="molecule type" value="Genomic_DNA"/>
</dbReference>
<evidence type="ECO:0000256" key="4">
    <source>
        <dbReference type="RuleBase" id="RU364147"/>
    </source>
</evidence>
<dbReference type="GO" id="GO:0016592">
    <property type="term" value="C:mediator complex"/>
    <property type="evidence" value="ECO:0007669"/>
    <property type="project" value="InterPro"/>
</dbReference>
<evidence type="ECO:0000256" key="2">
    <source>
        <dbReference type="ARBA" id="ARBA00008186"/>
    </source>
</evidence>
<dbReference type="AlphaFoldDB" id="A0A388L8G3"/>
<protein>
    <recommendedName>
        <fullName evidence="4">Mediator of RNA polymerase II transcription subunit 11</fullName>
    </recommendedName>
    <alternativeName>
        <fullName evidence="4">Mediator complex subunit 11</fullName>
    </alternativeName>
</protein>
<feature type="compositionally biased region" description="Basic and acidic residues" evidence="5">
    <location>
        <begin position="334"/>
        <end position="362"/>
    </location>
</feature>
<evidence type="ECO:0000256" key="3">
    <source>
        <dbReference type="ARBA" id="ARBA00023242"/>
    </source>
</evidence>
<evidence type="ECO:0000256" key="1">
    <source>
        <dbReference type="ARBA" id="ARBA00004123"/>
    </source>
</evidence>
<dbReference type="GO" id="GO:0003712">
    <property type="term" value="F:transcription coregulator activity"/>
    <property type="evidence" value="ECO:0007669"/>
    <property type="project" value="InterPro"/>
</dbReference>
<feature type="compositionally biased region" description="Basic and acidic residues" evidence="5">
    <location>
        <begin position="239"/>
        <end position="320"/>
    </location>
</feature>
<feature type="region of interest" description="Disordered" evidence="5">
    <location>
        <begin position="449"/>
        <end position="477"/>
    </location>
</feature>
<feature type="region of interest" description="Disordered" evidence="5">
    <location>
        <begin position="495"/>
        <end position="554"/>
    </location>
</feature>
<keyword evidence="4" id="KW-0804">Transcription</keyword>
<comment type="caution">
    <text evidence="6">The sequence shown here is derived from an EMBL/GenBank/DDBJ whole genome shotgun (WGS) entry which is preliminary data.</text>
</comment>
<comment type="subcellular location">
    <subcellularLocation>
        <location evidence="1 4">Nucleus</location>
    </subcellularLocation>
</comment>